<sequence>MSNQGILECICGRTFSQENAYGKHRRSCKLTKKRLSGALDKAKEVFAQKRRKVSQAALTSTSTVPLAQSLPEAVPLAQSLPEFLGQPLDNGNDTMSLASRRSRRHNVLMPKRYRDLLPQALPSLPPPDLQPPSLPHSNTTVEVDSDSPAHLEAGLSLRSRVSRIIRTPRNIFGLVRQYFGDQLPSVDPEEHITLADLSPSPPTEDPSQSRLRSKWWPFPNKNSFLLGSWHWNGGIQKSQSAFKDLIDIVGDSSFDPGDVHHTKWSKIFATLGGGGPDDEETGEEWLDVDAGWRKKQVEITVPFHRRMQSPGTSQFVCAELYHRSLVEVIKERISDPHTAAQFHLVPYDLLWQRSDQHREVRLHGKIYTSKAFREAHDTLQNSPPEPNCDLPRVIVALMFWSDATHLTQFGSSQLWPCYMAIGNESKYRRCKPSCNLCSHVAYFQKLPDEFAHFAAQRIGGKGPKKPFLAHCRREFFHAQVEVLLDDDFLEAWQHGIVIKCFDGVLRRFYPRIFTYSADYPEKVLLASIKNRGRCPCPRCLIPMDRIPQMGTPQDRQQRIILKRVDGHQRKFNIANARRLIYDLNYAVDSKSLSSFFNTESWVPTLNAFSNRLQPLGFNLFEILVVDLLHEFELGVWKALFIHLLRILEAVNPALLYLLDQRYREIGTFGRDTIRRFRANVSELKKMAARDFEDLLQCSIPVFDGLLPEPHNGAIQRLLFLCAHWHGLAKLRMHSDITLDIMDDVTASLGSAFRHFSHEVCPAFNTKELRREANARRRRQTQNLNLNQTQKAKPFDGELLKKTFNLCTYKYHSLDDFVNMIRQLGTTDSYNTAIGELEHRHPKGWHSRTDRRNVVKQITCIERRQARIRRLHHKLISKQAQAEDVATAPDAHHHIGASQSRHEHIPSFLRLHEGDPAIQNFLPRLKSHVLPRVKDSMSRENDSPDKRASTTGTITPSAPDASDHDRLFLQHDRMYMHNILRVNYTTYDVRRKQDTMNSNTCHRDIMVLADNDNTSDHPFLYARIVRIFHVNAIYTGGPTADYRPRKVEVLWVRWFEHDMNAPIGSWSDSRLDRLHFPPMAGEHAFGFVNPADVVRGCHIIPAFSSNRRHSDGRGISLCARDANDWHSYYLNRFVDRDMLMRFHWGLAVGHVYTHQQPCTNGSVVWGNSGQDLQPSNGPEDPEVLDRVRIDEDIVGSGTDGSGSESDDDDYEPSEEGEEDDNDNDEHWLDMNEMYGSLYSDDDN</sequence>
<dbReference type="HOGENOM" id="CLU_002498_0_0_1"/>
<organism evidence="2 3">
    <name type="scientific">Piloderma croceum (strain F 1598)</name>
    <dbReference type="NCBI Taxonomy" id="765440"/>
    <lineage>
        <taxon>Eukaryota</taxon>
        <taxon>Fungi</taxon>
        <taxon>Dikarya</taxon>
        <taxon>Basidiomycota</taxon>
        <taxon>Agaricomycotina</taxon>
        <taxon>Agaricomycetes</taxon>
        <taxon>Agaricomycetidae</taxon>
        <taxon>Atheliales</taxon>
        <taxon>Atheliaceae</taxon>
        <taxon>Piloderma</taxon>
    </lineage>
</organism>
<dbReference type="InParanoid" id="A0A0C3G8W6"/>
<evidence type="ECO:0000313" key="3">
    <source>
        <dbReference type="Proteomes" id="UP000054166"/>
    </source>
</evidence>
<reference evidence="3" key="2">
    <citation type="submission" date="2015-01" db="EMBL/GenBank/DDBJ databases">
        <title>Evolutionary Origins and Diversification of the Mycorrhizal Mutualists.</title>
        <authorList>
            <consortium name="DOE Joint Genome Institute"/>
            <consortium name="Mycorrhizal Genomics Consortium"/>
            <person name="Kohler A."/>
            <person name="Kuo A."/>
            <person name="Nagy L.G."/>
            <person name="Floudas D."/>
            <person name="Copeland A."/>
            <person name="Barry K.W."/>
            <person name="Cichocki N."/>
            <person name="Veneault-Fourrey C."/>
            <person name="LaButti K."/>
            <person name="Lindquist E.A."/>
            <person name="Lipzen A."/>
            <person name="Lundell T."/>
            <person name="Morin E."/>
            <person name="Murat C."/>
            <person name="Riley R."/>
            <person name="Ohm R."/>
            <person name="Sun H."/>
            <person name="Tunlid A."/>
            <person name="Henrissat B."/>
            <person name="Grigoriev I.V."/>
            <person name="Hibbett D.S."/>
            <person name="Martin F."/>
        </authorList>
    </citation>
    <scope>NUCLEOTIDE SEQUENCE [LARGE SCALE GENOMIC DNA]</scope>
    <source>
        <strain evidence="3">F 1598</strain>
    </source>
</reference>
<evidence type="ECO:0000313" key="2">
    <source>
        <dbReference type="EMBL" id="KIM88184.1"/>
    </source>
</evidence>
<dbReference type="STRING" id="765440.A0A0C3G8W6"/>
<dbReference type="Proteomes" id="UP000054166">
    <property type="component" value="Unassembled WGS sequence"/>
</dbReference>
<feature type="compositionally biased region" description="Pro residues" evidence="1">
    <location>
        <begin position="123"/>
        <end position="134"/>
    </location>
</feature>
<feature type="compositionally biased region" description="Acidic residues" evidence="1">
    <location>
        <begin position="1203"/>
        <end position="1222"/>
    </location>
</feature>
<accession>A0A0C3G8W6</accession>
<dbReference type="AlphaFoldDB" id="A0A0C3G8W6"/>
<feature type="region of interest" description="Disordered" evidence="1">
    <location>
        <begin position="932"/>
        <end position="962"/>
    </location>
</feature>
<gene>
    <name evidence="2" type="ORF">PILCRDRAFT_62533</name>
</gene>
<reference evidence="2 3" key="1">
    <citation type="submission" date="2014-04" db="EMBL/GenBank/DDBJ databases">
        <authorList>
            <consortium name="DOE Joint Genome Institute"/>
            <person name="Kuo A."/>
            <person name="Tarkka M."/>
            <person name="Buscot F."/>
            <person name="Kohler A."/>
            <person name="Nagy L.G."/>
            <person name="Floudas D."/>
            <person name="Copeland A."/>
            <person name="Barry K.W."/>
            <person name="Cichocki N."/>
            <person name="Veneault-Fourrey C."/>
            <person name="LaButti K."/>
            <person name="Lindquist E.A."/>
            <person name="Lipzen A."/>
            <person name="Lundell T."/>
            <person name="Morin E."/>
            <person name="Murat C."/>
            <person name="Sun H."/>
            <person name="Tunlid A."/>
            <person name="Henrissat B."/>
            <person name="Grigoriev I.V."/>
            <person name="Hibbett D.S."/>
            <person name="Martin F."/>
            <person name="Nordberg H.P."/>
            <person name="Cantor M.N."/>
            <person name="Hua S.X."/>
        </authorList>
    </citation>
    <scope>NUCLEOTIDE SEQUENCE [LARGE SCALE GENOMIC DNA]</scope>
    <source>
        <strain evidence="2 3">F 1598</strain>
    </source>
</reference>
<dbReference type="OrthoDB" id="2687259at2759"/>
<protein>
    <submittedName>
        <fullName evidence="2">Uncharacterized protein</fullName>
    </submittedName>
</protein>
<keyword evidence="3" id="KW-1185">Reference proteome</keyword>
<dbReference type="EMBL" id="KN832977">
    <property type="protein sequence ID" value="KIM88184.1"/>
    <property type="molecule type" value="Genomic_DNA"/>
</dbReference>
<proteinExistence type="predicted"/>
<feature type="region of interest" description="Disordered" evidence="1">
    <location>
        <begin position="192"/>
        <end position="212"/>
    </location>
</feature>
<dbReference type="InterPro" id="IPR041078">
    <property type="entry name" value="Plavaka"/>
</dbReference>
<feature type="region of interest" description="Disordered" evidence="1">
    <location>
        <begin position="118"/>
        <end position="147"/>
    </location>
</feature>
<evidence type="ECO:0000256" key="1">
    <source>
        <dbReference type="SAM" id="MobiDB-lite"/>
    </source>
</evidence>
<feature type="compositionally biased region" description="Basic and acidic residues" evidence="1">
    <location>
        <begin position="932"/>
        <end position="947"/>
    </location>
</feature>
<name>A0A0C3G8W6_PILCF</name>
<feature type="region of interest" description="Disordered" evidence="1">
    <location>
        <begin position="1187"/>
        <end position="1242"/>
    </location>
</feature>
<dbReference type="Pfam" id="PF18759">
    <property type="entry name" value="Plavaka"/>
    <property type="match status" value="1"/>
</dbReference>